<comment type="caution">
    <text evidence="1">The sequence shown here is derived from an EMBL/GenBank/DDBJ whole genome shotgun (WGS) entry which is preliminary data.</text>
</comment>
<gene>
    <name evidence="1" type="ORF">LX32DRAFT_206804</name>
</gene>
<dbReference type="Proteomes" id="UP001232148">
    <property type="component" value="Unassembled WGS sequence"/>
</dbReference>
<name>A0AAD9HQK6_9PEZI</name>
<dbReference type="EMBL" id="MU842832">
    <property type="protein sequence ID" value="KAK2032244.1"/>
    <property type="molecule type" value="Genomic_DNA"/>
</dbReference>
<protein>
    <submittedName>
        <fullName evidence="1">Uncharacterized protein</fullName>
    </submittedName>
</protein>
<evidence type="ECO:0000313" key="2">
    <source>
        <dbReference type="Proteomes" id="UP001232148"/>
    </source>
</evidence>
<sequence length="176" mass="20169">MYGLSEAELEVFFVLLETRDAKRPEEREKGMGGIVGAKMYEKDPPGFSKRGMSQFGARSRWEGKWPYSYSGQWFTQARPPLWLVGETRTRHAVRIVVVRMRGRRPGEKGGEDLSMRFRPAAESRLMSAAGDWPRRDKLQRLLRHGARGPVHPKEQASSASTCRPWIECSDLKEFLS</sequence>
<accession>A0AAD9HQK6</accession>
<proteinExistence type="predicted"/>
<organism evidence="1 2">
    <name type="scientific">Colletotrichum zoysiae</name>
    <dbReference type="NCBI Taxonomy" id="1216348"/>
    <lineage>
        <taxon>Eukaryota</taxon>
        <taxon>Fungi</taxon>
        <taxon>Dikarya</taxon>
        <taxon>Ascomycota</taxon>
        <taxon>Pezizomycotina</taxon>
        <taxon>Sordariomycetes</taxon>
        <taxon>Hypocreomycetidae</taxon>
        <taxon>Glomerellales</taxon>
        <taxon>Glomerellaceae</taxon>
        <taxon>Colletotrichum</taxon>
        <taxon>Colletotrichum graminicola species complex</taxon>
    </lineage>
</organism>
<reference evidence="1" key="1">
    <citation type="submission" date="2021-06" db="EMBL/GenBank/DDBJ databases">
        <title>Comparative genomics, transcriptomics and evolutionary studies reveal genomic signatures of adaptation to plant cell wall in hemibiotrophic fungi.</title>
        <authorList>
            <consortium name="DOE Joint Genome Institute"/>
            <person name="Baroncelli R."/>
            <person name="Diaz J.F."/>
            <person name="Benocci T."/>
            <person name="Peng M."/>
            <person name="Battaglia E."/>
            <person name="Haridas S."/>
            <person name="Andreopoulos W."/>
            <person name="Labutti K."/>
            <person name="Pangilinan J."/>
            <person name="Floch G.L."/>
            <person name="Makela M.R."/>
            <person name="Henrissat B."/>
            <person name="Grigoriev I.V."/>
            <person name="Crouch J.A."/>
            <person name="De Vries R.P."/>
            <person name="Sukno S.A."/>
            <person name="Thon M.R."/>
        </authorList>
    </citation>
    <scope>NUCLEOTIDE SEQUENCE</scope>
    <source>
        <strain evidence="1">MAFF235873</strain>
    </source>
</reference>
<evidence type="ECO:0000313" key="1">
    <source>
        <dbReference type="EMBL" id="KAK2032244.1"/>
    </source>
</evidence>
<keyword evidence="2" id="KW-1185">Reference proteome</keyword>
<dbReference type="AlphaFoldDB" id="A0AAD9HQK6"/>